<gene>
    <name evidence="3" type="ORF">C8F04DRAFT_930115</name>
</gene>
<comment type="caution">
    <text evidence="3">The sequence shown here is derived from an EMBL/GenBank/DDBJ whole genome shotgun (WGS) entry which is preliminary data.</text>
</comment>
<evidence type="ECO:0000313" key="4">
    <source>
        <dbReference type="Proteomes" id="UP001218188"/>
    </source>
</evidence>
<dbReference type="EMBL" id="JARJCM010000097">
    <property type="protein sequence ID" value="KAJ7029860.1"/>
    <property type="molecule type" value="Genomic_DNA"/>
</dbReference>
<dbReference type="Proteomes" id="UP001218188">
    <property type="component" value="Unassembled WGS sequence"/>
</dbReference>
<evidence type="ECO:0000313" key="3">
    <source>
        <dbReference type="EMBL" id="KAJ7029860.1"/>
    </source>
</evidence>
<dbReference type="Pfam" id="PF20152">
    <property type="entry name" value="DUF6534"/>
    <property type="match status" value="1"/>
</dbReference>
<evidence type="ECO:0000256" key="1">
    <source>
        <dbReference type="SAM" id="Phobius"/>
    </source>
</evidence>
<feature type="transmembrane region" description="Helical" evidence="1">
    <location>
        <begin position="77"/>
        <end position="96"/>
    </location>
</feature>
<proteinExistence type="predicted"/>
<feature type="transmembrane region" description="Helical" evidence="1">
    <location>
        <begin position="197"/>
        <end position="220"/>
    </location>
</feature>
<feature type="non-terminal residue" evidence="3">
    <location>
        <position position="1"/>
    </location>
</feature>
<feature type="transmembrane region" description="Helical" evidence="1">
    <location>
        <begin position="33"/>
        <end position="57"/>
    </location>
</feature>
<feature type="transmembrane region" description="Helical" evidence="1">
    <location>
        <begin position="117"/>
        <end position="136"/>
    </location>
</feature>
<sequence length="255" mass="28321">LLNWGLYGTLSIQLYIYYLAFPTDRRWNKCLVYIVYSIEMAQTILMTHDVFATFGYGFTSLLRLDNSHHGWLGYFELIYFLKFNFEPVTVSFIGVLRLPDISLVFIPKPDIDSIGQLSLTSSVGAFISAGFGYKGVLVFSGHPSDGLTQLKSEVRLVWLAASALSDIVIAGSMTYYLSTAETAIRQTRVLLSKLIRLVIETGAITALATLLSLTLFYAFPNRSYDFVPGLIIPKLYANTILAVLNSRAQIVGGRG</sequence>
<evidence type="ECO:0000259" key="2">
    <source>
        <dbReference type="Pfam" id="PF20152"/>
    </source>
</evidence>
<keyword evidence="1" id="KW-0472">Membrane</keyword>
<dbReference type="PANTHER" id="PTHR40465:SF1">
    <property type="entry name" value="DUF6534 DOMAIN-CONTAINING PROTEIN"/>
    <property type="match status" value="1"/>
</dbReference>
<feature type="transmembrane region" description="Helical" evidence="1">
    <location>
        <begin position="156"/>
        <end position="177"/>
    </location>
</feature>
<keyword evidence="4" id="KW-1185">Reference proteome</keyword>
<dbReference type="AlphaFoldDB" id="A0AAD6SP43"/>
<name>A0AAD6SP43_9AGAR</name>
<dbReference type="PANTHER" id="PTHR40465">
    <property type="entry name" value="CHROMOSOME 1, WHOLE GENOME SHOTGUN SEQUENCE"/>
    <property type="match status" value="1"/>
</dbReference>
<keyword evidence="1" id="KW-1133">Transmembrane helix</keyword>
<reference evidence="3" key="1">
    <citation type="submission" date="2023-03" db="EMBL/GenBank/DDBJ databases">
        <title>Massive genome expansion in bonnet fungi (Mycena s.s.) driven by repeated elements and novel gene families across ecological guilds.</title>
        <authorList>
            <consortium name="Lawrence Berkeley National Laboratory"/>
            <person name="Harder C.B."/>
            <person name="Miyauchi S."/>
            <person name="Viragh M."/>
            <person name="Kuo A."/>
            <person name="Thoen E."/>
            <person name="Andreopoulos B."/>
            <person name="Lu D."/>
            <person name="Skrede I."/>
            <person name="Drula E."/>
            <person name="Henrissat B."/>
            <person name="Morin E."/>
            <person name="Kohler A."/>
            <person name="Barry K."/>
            <person name="LaButti K."/>
            <person name="Morin E."/>
            <person name="Salamov A."/>
            <person name="Lipzen A."/>
            <person name="Mereny Z."/>
            <person name="Hegedus B."/>
            <person name="Baldrian P."/>
            <person name="Stursova M."/>
            <person name="Weitz H."/>
            <person name="Taylor A."/>
            <person name="Grigoriev I.V."/>
            <person name="Nagy L.G."/>
            <person name="Martin F."/>
            <person name="Kauserud H."/>
        </authorList>
    </citation>
    <scope>NUCLEOTIDE SEQUENCE</scope>
    <source>
        <strain evidence="3">CBHHK200</strain>
    </source>
</reference>
<dbReference type="InterPro" id="IPR045339">
    <property type="entry name" value="DUF6534"/>
</dbReference>
<feature type="non-terminal residue" evidence="3">
    <location>
        <position position="255"/>
    </location>
</feature>
<organism evidence="3 4">
    <name type="scientific">Mycena alexandri</name>
    <dbReference type="NCBI Taxonomy" id="1745969"/>
    <lineage>
        <taxon>Eukaryota</taxon>
        <taxon>Fungi</taxon>
        <taxon>Dikarya</taxon>
        <taxon>Basidiomycota</taxon>
        <taxon>Agaricomycotina</taxon>
        <taxon>Agaricomycetes</taxon>
        <taxon>Agaricomycetidae</taxon>
        <taxon>Agaricales</taxon>
        <taxon>Marasmiineae</taxon>
        <taxon>Mycenaceae</taxon>
        <taxon>Mycena</taxon>
    </lineage>
</organism>
<accession>A0AAD6SP43</accession>
<feature type="domain" description="DUF6534" evidence="2">
    <location>
        <begin position="162"/>
        <end position="248"/>
    </location>
</feature>
<keyword evidence="1" id="KW-0812">Transmembrane</keyword>
<protein>
    <recommendedName>
        <fullName evidence="2">DUF6534 domain-containing protein</fullName>
    </recommendedName>
</protein>
<feature type="transmembrane region" description="Helical" evidence="1">
    <location>
        <begin position="6"/>
        <end position="21"/>
    </location>
</feature>